<dbReference type="UniPathway" id="UPA00031">
    <property type="reaction ID" value="UER00013"/>
</dbReference>
<comment type="caution">
    <text evidence="10">The sequence shown here is derived from an EMBL/GenBank/DDBJ whole genome shotgun (WGS) entry which is preliminary data.</text>
</comment>
<dbReference type="EMBL" id="DRUZ01000097">
    <property type="protein sequence ID" value="HHS02408.1"/>
    <property type="molecule type" value="Genomic_DNA"/>
</dbReference>
<sequence>MFDYHIHSNFSSDSNMSMEEAVKKAIDLSLDEIAFTDHMDLLYPPVSYPVWDINYEDYMNEFYSIKEKYSNKIKIKLGSEVGLQPHSIEKSLEILNSYSFDFVIASTHVVDFQDLADGVFYQGKTKQQTYIRYFEETLNLIKSFDKFCVYGHLDIVKRYGNYENKDLDKQEYWDLIDEILKLLIYKGKGIEVNTSGFRYGLGMPHPEYKIVKRFYELGGEIITLGSDAHSPEHIAYMFSYTVDMLKSIGFKYLTKFENLRPIFVKI</sequence>
<dbReference type="AlphaFoldDB" id="A0A7C5V5R4"/>
<dbReference type="Gene3D" id="3.20.20.140">
    <property type="entry name" value="Metal-dependent hydrolases"/>
    <property type="match status" value="1"/>
</dbReference>
<dbReference type="GO" id="GO:0000105">
    <property type="term" value="P:L-histidine biosynthetic process"/>
    <property type="evidence" value="ECO:0007669"/>
    <property type="project" value="UniProtKB-UniRule"/>
</dbReference>
<dbReference type="InterPro" id="IPR003141">
    <property type="entry name" value="Pol/His_phosphatase_N"/>
</dbReference>
<evidence type="ECO:0000256" key="1">
    <source>
        <dbReference type="ARBA" id="ARBA00004970"/>
    </source>
</evidence>
<dbReference type="GO" id="GO:0004401">
    <property type="term" value="F:histidinol-phosphatase activity"/>
    <property type="evidence" value="ECO:0007669"/>
    <property type="project" value="UniProtKB-UniRule"/>
</dbReference>
<gene>
    <name evidence="10" type="ORF">ENL71_07965</name>
</gene>
<dbReference type="SUPFAM" id="SSF89550">
    <property type="entry name" value="PHP domain-like"/>
    <property type="match status" value="1"/>
</dbReference>
<comment type="similarity">
    <text evidence="2 8">Belongs to the PHP hydrolase family. HisK subfamily.</text>
</comment>
<keyword evidence="5 8" id="KW-0378">Hydrolase</keyword>
<protein>
    <recommendedName>
        <fullName evidence="3 8">Histidinol-phosphatase</fullName>
        <shortName evidence="8">HolPase</shortName>
        <ecNumber evidence="3 8">3.1.3.15</ecNumber>
    </recommendedName>
</protein>
<dbReference type="PANTHER" id="PTHR21039">
    <property type="entry name" value="HISTIDINOL PHOSPHATASE-RELATED"/>
    <property type="match status" value="1"/>
</dbReference>
<comment type="catalytic activity">
    <reaction evidence="7 8">
        <text>L-histidinol phosphate + H2O = L-histidinol + phosphate</text>
        <dbReference type="Rhea" id="RHEA:14465"/>
        <dbReference type="ChEBI" id="CHEBI:15377"/>
        <dbReference type="ChEBI" id="CHEBI:43474"/>
        <dbReference type="ChEBI" id="CHEBI:57699"/>
        <dbReference type="ChEBI" id="CHEBI:57980"/>
        <dbReference type="EC" id="3.1.3.15"/>
    </reaction>
</comment>
<comment type="pathway">
    <text evidence="1 8">Amino-acid biosynthesis; L-histidine biosynthesis; L-histidine from 5-phospho-alpha-D-ribose 1-diphosphate: step 8/9.</text>
</comment>
<evidence type="ECO:0000256" key="3">
    <source>
        <dbReference type="ARBA" id="ARBA00013085"/>
    </source>
</evidence>
<dbReference type="PANTHER" id="PTHR21039:SF0">
    <property type="entry name" value="HISTIDINOL-PHOSPHATASE"/>
    <property type="match status" value="1"/>
</dbReference>
<dbReference type="InterPro" id="IPR010140">
    <property type="entry name" value="Histidinol_P_phosphatase_HisJ"/>
</dbReference>
<dbReference type="GO" id="GO:0005737">
    <property type="term" value="C:cytoplasm"/>
    <property type="evidence" value="ECO:0007669"/>
    <property type="project" value="TreeGrafter"/>
</dbReference>
<evidence type="ECO:0000256" key="6">
    <source>
        <dbReference type="ARBA" id="ARBA00023102"/>
    </source>
</evidence>
<evidence type="ECO:0000313" key="10">
    <source>
        <dbReference type="EMBL" id="HHS02408.1"/>
    </source>
</evidence>
<feature type="domain" description="Polymerase/histidinol phosphatase N-terminal" evidence="9">
    <location>
        <begin position="2"/>
        <end position="85"/>
    </location>
</feature>
<keyword evidence="6 8" id="KW-0368">Histidine biosynthesis</keyword>
<dbReference type="EC" id="3.1.3.15" evidence="3 8"/>
<evidence type="ECO:0000256" key="7">
    <source>
        <dbReference type="ARBA" id="ARBA00049158"/>
    </source>
</evidence>
<evidence type="ECO:0000256" key="5">
    <source>
        <dbReference type="ARBA" id="ARBA00022801"/>
    </source>
</evidence>
<evidence type="ECO:0000256" key="4">
    <source>
        <dbReference type="ARBA" id="ARBA00022605"/>
    </source>
</evidence>
<name>A0A7C5V5R4_9FIRM</name>
<dbReference type="Pfam" id="PF02811">
    <property type="entry name" value="PHP"/>
    <property type="match status" value="1"/>
</dbReference>
<proteinExistence type="inferred from homology"/>
<evidence type="ECO:0000256" key="8">
    <source>
        <dbReference type="RuleBase" id="RU366003"/>
    </source>
</evidence>
<keyword evidence="4 8" id="KW-0028">Amino-acid biosynthesis</keyword>
<accession>A0A7C5V5R4</accession>
<evidence type="ECO:0000259" key="9">
    <source>
        <dbReference type="SMART" id="SM00481"/>
    </source>
</evidence>
<organism evidence="10">
    <name type="scientific">Caldicellulosiruptor owensensis</name>
    <dbReference type="NCBI Taxonomy" id="55205"/>
    <lineage>
        <taxon>Bacteria</taxon>
        <taxon>Bacillati</taxon>
        <taxon>Bacillota</taxon>
        <taxon>Bacillota incertae sedis</taxon>
        <taxon>Caldicellulosiruptorales</taxon>
        <taxon>Caldicellulosiruptoraceae</taxon>
        <taxon>Caldicellulosiruptor</taxon>
    </lineage>
</organism>
<dbReference type="InterPro" id="IPR016195">
    <property type="entry name" value="Pol/histidinol_Pase-like"/>
</dbReference>
<reference evidence="10" key="1">
    <citation type="journal article" date="2020" name="mSystems">
        <title>Genome- and Community-Level Interaction Insights into Carbon Utilization and Element Cycling Functions of Hydrothermarchaeota in Hydrothermal Sediment.</title>
        <authorList>
            <person name="Zhou Z."/>
            <person name="Liu Y."/>
            <person name="Xu W."/>
            <person name="Pan J."/>
            <person name="Luo Z.H."/>
            <person name="Li M."/>
        </authorList>
    </citation>
    <scope>NUCLEOTIDE SEQUENCE [LARGE SCALE GENOMIC DNA]</scope>
    <source>
        <strain evidence="10">SpSt-102</strain>
    </source>
</reference>
<dbReference type="NCBIfam" id="TIGR01856">
    <property type="entry name" value="hisJ_fam"/>
    <property type="match status" value="1"/>
</dbReference>
<dbReference type="SMART" id="SM00481">
    <property type="entry name" value="POLIIIAc"/>
    <property type="match status" value="1"/>
</dbReference>
<evidence type="ECO:0000256" key="2">
    <source>
        <dbReference type="ARBA" id="ARBA00009152"/>
    </source>
</evidence>
<dbReference type="InterPro" id="IPR004013">
    <property type="entry name" value="PHP_dom"/>
</dbReference>